<keyword evidence="2" id="KW-1185">Reference proteome</keyword>
<evidence type="ECO:0000313" key="2">
    <source>
        <dbReference type="Proteomes" id="UP000585474"/>
    </source>
</evidence>
<evidence type="ECO:0000313" key="1">
    <source>
        <dbReference type="EMBL" id="GFZ06988.1"/>
    </source>
</evidence>
<protein>
    <submittedName>
        <fullName evidence="1">Uncharacterized protein</fullName>
    </submittedName>
</protein>
<name>A0A7J0G8G1_9ERIC</name>
<dbReference type="AlphaFoldDB" id="A0A7J0G8G1"/>
<dbReference type="EMBL" id="BJWL01000018">
    <property type="protein sequence ID" value="GFZ06988.1"/>
    <property type="molecule type" value="Genomic_DNA"/>
</dbReference>
<dbReference type="Proteomes" id="UP000585474">
    <property type="component" value="Unassembled WGS sequence"/>
</dbReference>
<organism evidence="1 2">
    <name type="scientific">Actinidia rufa</name>
    <dbReference type="NCBI Taxonomy" id="165716"/>
    <lineage>
        <taxon>Eukaryota</taxon>
        <taxon>Viridiplantae</taxon>
        <taxon>Streptophyta</taxon>
        <taxon>Embryophyta</taxon>
        <taxon>Tracheophyta</taxon>
        <taxon>Spermatophyta</taxon>
        <taxon>Magnoliopsida</taxon>
        <taxon>eudicotyledons</taxon>
        <taxon>Gunneridae</taxon>
        <taxon>Pentapetalae</taxon>
        <taxon>asterids</taxon>
        <taxon>Ericales</taxon>
        <taxon>Actinidiaceae</taxon>
        <taxon>Actinidia</taxon>
    </lineage>
</organism>
<reference evidence="1 2" key="1">
    <citation type="submission" date="2019-07" db="EMBL/GenBank/DDBJ databases">
        <title>De Novo Assembly of kiwifruit Actinidia rufa.</title>
        <authorList>
            <person name="Sugita-Konishi S."/>
            <person name="Sato K."/>
            <person name="Mori E."/>
            <person name="Abe Y."/>
            <person name="Kisaki G."/>
            <person name="Hamano K."/>
            <person name="Suezawa K."/>
            <person name="Otani M."/>
            <person name="Fukuda T."/>
            <person name="Manabe T."/>
            <person name="Gomi K."/>
            <person name="Tabuchi M."/>
            <person name="Akimitsu K."/>
            <person name="Kataoka I."/>
        </authorList>
    </citation>
    <scope>NUCLEOTIDE SEQUENCE [LARGE SCALE GENOMIC DNA]</scope>
    <source>
        <strain evidence="2">cv. Fuchu</strain>
    </source>
</reference>
<proteinExistence type="predicted"/>
<gene>
    <name evidence="1" type="ORF">Acr_18g0011580</name>
</gene>
<sequence length="159" mass="18170">MQELLRNYHKDELPIRCAIKVDLDALEDFHALFSVSTKSTESEIFFAGVTNDDKAILKSILPIPEGALPMKVVWLSAANGMYTTKSAWNAINATGRECRNARPWNAELEWVIQHYDGSLFKHIVYKTTLAATIYHLWREKNARVFSQQAKRPSYLAPED</sequence>
<accession>A0A7J0G8G1</accession>
<dbReference type="OrthoDB" id="1734542at2759"/>
<comment type="caution">
    <text evidence="1">The sequence shown here is derived from an EMBL/GenBank/DDBJ whole genome shotgun (WGS) entry which is preliminary data.</text>
</comment>